<evidence type="ECO:0000313" key="7">
    <source>
        <dbReference type="EMBL" id="PWJ48284.1"/>
    </source>
</evidence>
<sequence>MDEGETAAAGADRHARRRQATREELHRHALRLFQEQGYAATTVEQIAAAAGVSHMTFFRHFAAKDQVVLTDDHDARLQALVAQRPHDEPALQMVRGAIHHVLGEVYPTHRDELLRRWRLVLVTPELRARQAERALTTERLIADGLATHPGHNAGAVGTRAAAAAGLACATAASLLWAERDGVDELPQLVDEAFDALTPRVDDGA</sequence>
<evidence type="ECO:0000256" key="5">
    <source>
        <dbReference type="SAM" id="MobiDB-lite"/>
    </source>
</evidence>
<dbReference type="PROSITE" id="PS50977">
    <property type="entry name" value="HTH_TETR_2"/>
    <property type="match status" value="1"/>
</dbReference>
<organism evidence="7 8">
    <name type="scientific">Quadrisphaera granulorum</name>
    <dbReference type="NCBI Taxonomy" id="317664"/>
    <lineage>
        <taxon>Bacteria</taxon>
        <taxon>Bacillati</taxon>
        <taxon>Actinomycetota</taxon>
        <taxon>Actinomycetes</taxon>
        <taxon>Kineosporiales</taxon>
        <taxon>Kineosporiaceae</taxon>
        <taxon>Quadrisphaera</taxon>
    </lineage>
</organism>
<protein>
    <submittedName>
        <fullName evidence="7">TetR family transcriptional regulator</fullName>
    </submittedName>
</protein>
<gene>
    <name evidence="7" type="ORF">BXY45_1318</name>
</gene>
<name>A0A315ZU97_9ACTN</name>
<keyword evidence="3" id="KW-0804">Transcription</keyword>
<keyword evidence="2 4" id="KW-0238">DNA-binding</keyword>
<reference evidence="7 8" key="1">
    <citation type="submission" date="2018-03" db="EMBL/GenBank/DDBJ databases">
        <title>Genomic Encyclopedia of Archaeal and Bacterial Type Strains, Phase II (KMG-II): from individual species to whole genera.</title>
        <authorList>
            <person name="Goeker M."/>
        </authorList>
    </citation>
    <scope>NUCLEOTIDE SEQUENCE [LARGE SCALE GENOMIC DNA]</scope>
    <source>
        <strain evidence="7 8">DSM 44889</strain>
    </source>
</reference>
<evidence type="ECO:0000256" key="3">
    <source>
        <dbReference type="ARBA" id="ARBA00023163"/>
    </source>
</evidence>
<dbReference type="PRINTS" id="PR00455">
    <property type="entry name" value="HTHTETR"/>
</dbReference>
<dbReference type="Gene3D" id="1.10.357.10">
    <property type="entry name" value="Tetracycline Repressor, domain 2"/>
    <property type="match status" value="1"/>
</dbReference>
<feature type="domain" description="HTH tetR-type" evidence="6">
    <location>
        <begin position="19"/>
        <end position="79"/>
    </location>
</feature>
<comment type="caution">
    <text evidence="7">The sequence shown here is derived from an EMBL/GenBank/DDBJ whole genome shotgun (WGS) entry which is preliminary data.</text>
</comment>
<accession>A0A315ZU97</accession>
<dbReference type="Proteomes" id="UP000245469">
    <property type="component" value="Unassembled WGS sequence"/>
</dbReference>
<dbReference type="PANTHER" id="PTHR30055:SF238">
    <property type="entry name" value="MYCOFACTOCIN BIOSYNTHESIS TRANSCRIPTIONAL REGULATOR MFTR-RELATED"/>
    <property type="match status" value="1"/>
</dbReference>
<dbReference type="Pfam" id="PF17754">
    <property type="entry name" value="TetR_C_14"/>
    <property type="match status" value="1"/>
</dbReference>
<feature type="region of interest" description="Disordered" evidence="5">
    <location>
        <begin position="1"/>
        <end position="21"/>
    </location>
</feature>
<dbReference type="InterPro" id="IPR050109">
    <property type="entry name" value="HTH-type_TetR-like_transc_reg"/>
</dbReference>
<dbReference type="GO" id="GO:0000976">
    <property type="term" value="F:transcription cis-regulatory region binding"/>
    <property type="evidence" value="ECO:0007669"/>
    <property type="project" value="TreeGrafter"/>
</dbReference>
<dbReference type="Pfam" id="PF00440">
    <property type="entry name" value="TetR_N"/>
    <property type="match status" value="1"/>
</dbReference>
<evidence type="ECO:0000256" key="2">
    <source>
        <dbReference type="ARBA" id="ARBA00023125"/>
    </source>
</evidence>
<keyword evidence="8" id="KW-1185">Reference proteome</keyword>
<evidence type="ECO:0000256" key="4">
    <source>
        <dbReference type="PROSITE-ProRule" id="PRU00335"/>
    </source>
</evidence>
<dbReference type="GO" id="GO:0003700">
    <property type="term" value="F:DNA-binding transcription factor activity"/>
    <property type="evidence" value="ECO:0007669"/>
    <property type="project" value="TreeGrafter"/>
</dbReference>
<feature type="DNA-binding region" description="H-T-H motif" evidence="4">
    <location>
        <begin position="42"/>
        <end position="61"/>
    </location>
</feature>
<dbReference type="PANTHER" id="PTHR30055">
    <property type="entry name" value="HTH-TYPE TRANSCRIPTIONAL REGULATOR RUTR"/>
    <property type="match status" value="1"/>
</dbReference>
<keyword evidence="1" id="KW-0805">Transcription regulation</keyword>
<dbReference type="SUPFAM" id="SSF46689">
    <property type="entry name" value="Homeodomain-like"/>
    <property type="match status" value="1"/>
</dbReference>
<dbReference type="InterPro" id="IPR001647">
    <property type="entry name" value="HTH_TetR"/>
</dbReference>
<evidence type="ECO:0000259" key="6">
    <source>
        <dbReference type="PROSITE" id="PS50977"/>
    </source>
</evidence>
<dbReference type="EMBL" id="QGDQ01000031">
    <property type="protein sequence ID" value="PWJ48284.1"/>
    <property type="molecule type" value="Genomic_DNA"/>
</dbReference>
<dbReference type="InterPro" id="IPR041347">
    <property type="entry name" value="MftR_C"/>
</dbReference>
<dbReference type="Gene3D" id="1.10.10.60">
    <property type="entry name" value="Homeodomain-like"/>
    <property type="match status" value="1"/>
</dbReference>
<evidence type="ECO:0000256" key="1">
    <source>
        <dbReference type="ARBA" id="ARBA00023015"/>
    </source>
</evidence>
<dbReference type="InterPro" id="IPR009057">
    <property type="entry name" value="Homeodomain-like_sf"/>
</dbReference>
<dbReference type="AlphaFoldDB" id="A0A315ZU97"/>
<proteinExistence type="predicted"/>
<evidence type="ECO:0000313" key="8">
    <source>
        <dbReference type="Proteomes" id="UP000245469"/>
    </source>
</evidence>